<protein>
    <submittedName>
        <fullName evidence="2">Poly-beta-1,6-N-acetyl-D-glucosamine biosynthesis protein PgaD</fullName>
    </submittedName>
</protein>
<reference evidence="3" key="1">
    <citation type="journal article" date="2019" name="Int. J. Syst. Evol. Microbiol.">
        <title>The Global Catalogue of Microorganisms (GCM) 10K type strain sequencing project: providing services to taxonomists for standard genome sequencing and annotation.</title>
        <authorList>
            <consortium name="The Broad Institute Genomics Platform"/>
            <consortium name="The Broad Institute Genome Sequencing Center for Infectious Disease"/>
            <person name="Wu L."/>
            <person name="Ma J."/>
        </authorList>
    </citation>
    <scope>NUCLEOTIDE SEQUENCE [LARGE SCALE GENOMIC DNA]</scope>
    <source>
        <strain evidence="3">CCUG 43114</strain>
    </source>
</reference>
<dbReference type="InterPro" id="IPR023829">
    <property type="entry name" value="PGA_PgaD"/>
</dbReference>
<proteinExistence type="predicted"/>
<evidence type="ECO:0000313" key="3">
    <source>
        <dbReference type="Proteomes" id="UP001596122"/>
    </source>
</evidence>
<organism evidence="2 3">
    <name type="scientific">Aquipuribacter nitratireducens</name>
    <dbReference type="NCBI Taxonomy" id="650104"/>
    <lineage>
        <taxon>Bacteria</taxon>
        <taxon>Bacillati</taxon>
        <taxon>Actinomycetota</taxon>
        <taxon>Actinomycetes</taxon>
        <taxon>Micrococcales</taxon>
        <taxon>Intrasporangiaceae</taxon>
        <taxon>Aquipuribacter</taxon>
    </lineage>
</organism>
<name>A0ABW0GI28_9MICO</name>
<dbReference type="Proteomes" id="UP001596122">
    <property type="component" value="Unassembled WGS sequence"/>
</dbReference>
<dbReference type="Pfam" id="PF13994">
    <property type="entry name" value="PgaD"/>
    <property type="match status" value="1"/>
</dbReference>
<accession>A0ABW0GI28</accession>
<comment type="caution">
    <text evidence="2">The sequence shown here is derived from an EMBL/GenBank/DDBJ whole genome shotgun (WGS) entry which is preliminary data.</text>
</comment>
<keyword evidence="3" id="KW-1185">Reference proteome</keyword>
<feature type="transmembrane region" description="Helical" evidence="1">
    <location>
        <begin position="61"/>
        <end position="82"/>
    </location>
</feature>
<sequence>MRVLDHVVDLSRARSRRRRLVEGATTVLAWGVLTLLAVSAFDLPGLVGLASLPTGRTQLLLVVALAAVGLGLCLALLLWAAWQLHRFRDVERRTRPSDVTVEEGAALLATDRVAGCDLRLARVAEVSLDAEARVRAVTVHELLPADVRWAGDRLPGPRVPGQRRAATEVPG</sequence>
<keyword evidence="1" id="KW-0472">Membrane</keyword>
<dbReference type="RefSeq" id="WP_340268716.1">
    <property type="nucleotide sequence ID" value="NZ_JBBEOG010000003.1"/>
</dbReference>
<keyword evidence="1" id="KW-0812">Transmembrane</keyword>
<dbReference type="NCBIfam" id="TIGR03940">
    <property type="entry name" value="PGA_PgaD"/>
    <property type="match status" value="1"/>
</dbReference>
<dbReference type="EMBL" id="JBHSLD010000004">
    <property type="protein sequence ID" value="MFC5379570.1"/>
    <property type="molecule type" value="Genomic_DNA"/>
</dbReference>
<evidence type="ECO:0000256" key="1">
    <source>
        <dbReference type="SAM" id="Phobius"/>
    </source>
</evidence>
<keyword evidence="1" id="KW-1133">Transmembrane helix</keyword>
<gene>
    <name evidence="2" type="primary">pgaD</name>
    <name evidence="2" type="ORF">ACFPJ6_02090</name>
</gene>
<feature type="transmembrane region" description="Helical" evidence="1">
    <location>
        <begin position="20"/>
        <end position="41"/>
    </location>
</feature>
<evidence type="ECO:0000313" key="2">
    <source>
        <dbReference type="EMBL" id="MFC5379570.1"/>
    </source>
</evidence>